<protein>
    <submittedName>
        <fullName evidence="1">Uncharacterized protein</fullName>
    </submittedName>
</protein>
<sequence>MRLSTVQEYTLAIYAPLSLDEWTKSPDIITAICGVSADSRTTFDDQQSPLEHNLLRFTVLKTRQMVPYCKMNFSSDSTSFDASPHIDLNYT</sequence>
<organism evidence="1 2">
    <name type="scientific">Pristionchus pacificus</name>
    <name type="common">Parasitic nematode worm</name>
    <dbReference type="NCBI Taxonomy" id="54126"/>
    <lineage>
        <taxon>Eukaryota</taxon>
        <taxon>Metazoa</taxon>
        <taxon>Ecdysozoa</taxon>
        <taxon>Nematoda</taxon>
        <taxon>Chromadorea</taxon>
        <taxon>Rhabditida</taxon>
        <taxon>Rhabditina</taxon>
        <taxon>Diplogasteromorpha</taxon>
        <taxon>Diplogasteroidea</taxon>
        <taxon>Neodiplogasteridae</taxon>
        <taxon>Pristionchus</taxon>
    </lineage>
</organism>
<accession>A0A2A6CM84</accession>
<accession>A0A8R1V4D8</accession>
<evidence type="ECO:0000313" key="2">
    <source>
        <dbReference type="Proteomes" id="UP000005239"/>
    </source>
</evidence>
<evidence type="ECO:0000313" key="1">
    <source>
        <dbReference type="EnsemblMetazoa" id="PPA45648.1"/>
    </source>
</evidence>
<dbReference type="Proteomes" id="UP000005239">
    <property type="component" value="Unassembled WGS sequence"/>
</dbReference>
<proteinExistence type="predicted"/>
<dbReference type="AlphaFoldDB" id="A0A2A6CM84"/>
<gene>
    <name evidence="1" type="primary">WBGene00284017</name>
</gene>
<name>A0A2A6CM84_PRIPA</name>
<reference evidence="2" key="1">
    <citation type="journal article" date="2008" name="Nat. Genet.">
        <title>The Pristionchus pacificus genome provides a unique perspective on nematode lifestyle and parasitism.</title>
        <authorList>
            <person name="Dieterich C."/>
            <person name="Clifton S.W."/>
            <person name="Schuster L.N."/>
            <person name="Chinwalla A."/>
            <person name="Delehaunty K."/>
            <person name="Dinkelacker I."/>
            <person name="Fulton L."/>
            <person name="Fulton R."/>
            <person name="Godfrey J."/>
            <person name="Minx P."/>
            <person name="Mitreva M."/>
            <person name="Roeseler W."/>
            <person name="Tian H."/>
            <person name="Witte H."/>
            <person name="Yang S.P."/>
            <person name="Wilson R.K."/>
            <person name="Sommer R.J."/>
        </authorList>
    </citation>
    <scope>NUCLEOTIDE SEQUENCE [LARGE SCALE GENOMIC DNA]</scope>
    <source>
        <strain evidence="2">PS312</strain>
    </source>
</reference>
<reference evidence="1" key="2">
    <citation type="submission" date="2022-06" db="UniProtKB">
        <authorList>
            <consortium name="EnsemblMetazoa"/>
        </authorList>
    </citation>
    <scope>IDENTIFICATION</scope>
    <source>
        <strain evidence="1">PS312</strain>
    </source>
</reference>
<dbReference type="EnsemblMetazoa" id="PPA45648.1">
    <property type="protein sequence ID" value="PPA45648.1"/>
    <property type="gene ID" value="WBGene00284017"/>
</dbReference>
<keyword evidence="2" id="KW-1185">Reference proteome</keyword>